<accession>A0A8R7QB26</accession>
<proteinExistence type="predicted"/>
<feature type="domain" description="F-box/LRR-repeat protein 15/At3g58940/PEG3-like LRR" evidence="1">
    <location>
        <begin position="171"/>
        <end position="237"/>
    </location>
</feature>
<dbReference type="InterPro" id="IPR055302">
    <property type="entry name" value="F-box_dom-containing"/>
</dbReference>
<organism evidence="2 3">
    <name type="scientific">Triticum urartu</name>
    <name type="common">Red wild einkorn</name>
    <name type="synonym">Crithodium urartu</name>
    <dbReference type="NCBI Taxonomy" id="4572"/>
    <lineage>
        <taxon>Eukaryota</taxon>
        <taxon>Viridiplantae</taxon>
        <taxon>Streptophyta</taxon>
        <taxon>Embryophyta</taxon>
        <taxon>Tracheophyta</taxon>
        <taxon>Spermatophyta</taxon>
        <taxon>Magnoliopsida</taxon>
        <taxon>Liliopsida</taxon>
        <taxon>Poales</taxon>
        <taxon>Poaceae</taxon>
        <taxon>BOP clade</taxon>
        <taxon>Pooideae</taxon>
        <taxon>Triticodae</taxon>
        <taxon>Triticeae</taxon>
        <taxon>Triticinae</taxon>
        <taxon>Triticum</taxon>
    </lineage>
</organism>
<dbReference type="SUPFAM" id="SSF81383">
    <property type="entry name" value="F-box domain"/>
    <property type="match status" value="1"/>
</dbReference>
<dbReference type="Gramene" id="TuG1812G0500000354.01.T01">
    <property type="protein sequence ID" value="TuG1812G0500000354.01.T01.cds246375"/>
    <property type="gene ID" value="TuG1812G0500000354.01"/>
</dbReference>
<dbReference type="AlphaFoldDB" id="A0A8R7QB26"/>
<name>A0A8R7QB26_TRIUA</name>
<reference evidence="2" key="2">
    <citation type="submission" date="2018-03" db="EMBL/GenBank/DDBJ databases">
        <title>The Triticum urartu genome reveals the dynamic nature of wheat genome evolution.</title>
        <authorList>
            <person name="Ling H."/>
            <person name="Ma B."/>
            <person name="Shi X."/>
            <person name="Liu H."/>
            <person name="Dong L."/>
            <person name="Sun H."/>
            <person name="Cao Y."/>
            <person name="Gao Q."/>
            <person name="Zheng S."/>
            <person name="Li Y."/>
            <person name="Yu Y."/>
            <person name="Du H."/>
            <person name="Qi M."/>
            <person name="Li Y."/>
            <person name="Yu H."/>
            <person name="Cui Y."/>
            <person name="Wang N."/>
            <person name="Chen C."/>
            <person name="Wu H."/>
            <person name="Zhao Y."/>
            <person name="Zhang J."/>
            <person name="Li Y."/>
            <person name="Zhou W."/>
            <person name="Zhang B."/>
            <person name="Hu W."/>
            <person name="Eijk M."/>
            <person name="Tang J."/>
            <person name="Witsenboer H."/>
            <person name="Zhao S."/>
            <person name="Li Z."/>
            <person name="Zhang A."/>
            <person name="Wang D."/>
            <person name="Liang C."/>
        </authorList>
    </citation>
    <scope>NUCLEOTIDE SEQUENCE [LARGE SCALE GENOMIC DNA]</scope>
    <source>
        <strain evidence="2">cv. G1812</strain>
    </source>
</reference>
<dbReference type="PANTHER" id="PTHR32141">
    <property type="match status" value="1"/>
</dbReference>
<protein>
    <recommendedName>
        <fullName evidence="1">F-box/LRR-repeat protein 15/At3g58940/PEG3-like LRR domain-containing protein</fullName>
    </recommendedName>
</protein>
<evidence type="ECO:0000313" key="2">
    <source>
        <dbReference type="EnsemblPlants" id="TuG1812G0500000354.01.T01.cds246375"/>
    </source>
</evidence>
<reference evidence="2" key="3">
    <citation type="submission" date="2022-06" db="UniProtKB">
        <authorList>
            <consortium name="EnsemblPlants"/>
        </authorList>
    </citation>
    <scope>IDENTIFICATION</scope>
</reference>
<evidence type="ECO:0000313" key="3">
    <source>
        <dbReference type="Proteomes" id="UP000015106"/>
    </source>
</evidence>
<dbReference type="InterPro" id="IPR036047">
    <property type="entry name" value="F-box-like_dom_sf"/>
</dbReference>
<dbReference type="Proteomes" id="UP000015106">
    <property type="component" value="Chromosome 5"/>
</dbReference>
<reference evidence="3" key="1">
    <citation type="journal article" date="2013" name="Nature">
        <title>Draft genome of the wheat A-genome progenitor Triticum urartu.</title>
        <authorList>
            <person name="Ling H.Q."/>
            <person name="Zhao S."/>
            <person name="Liu D."/>
            <person name="Wang J."/>
            <person name="Sun H."/>
            <person name="Zhang C."/>
            <person name="Fan H."/>
            <person name="Li D."/>
            <person name="Dong L."/>
            <person name="Tao Y."/>
            <person name="Gao C."/>
            <person name="Wu H."/>
            <person name="Li Y."/>
            <person name="Cui Y."/>
            <person name="Guo X."/>
            <person name="Zheng S."/>
            <person name="Wang B."/>
            <person name="Yu K."/>
            <person name="Liang Q."/>
            <person name="Yang W."/>
            <person name="Lou X."/>
            <person name="Chen J."/>
            <person name="Feng M."/>
            <person name="Jian J."/>
            <person name="Zhang X."/>
            <person name="Luo G."/>
            <person name="Jiang Y."/>
            <person name="Liu J."/>
            <person name="Wang Z."/>
            <person name="Sha Y."/>
            <person name="Zhang B."/>
            <person name="Wu H."/>
            <person name="Tang D."/>
            <person name="Shen Q."/>
            <person name="Xue P."/>
            <person name="Zou S."/>
            <person name="Wang X."/>
            <person name="Liu X."/>
            <person name="Wang F."/>
            <person name="Yang Y."/>
            <person name="An X."/>
            <person name="Dong Z."/>
            <person name="Zhang K."/>
            <person name="Zhang X."/>
            <person name="Luo M.C."/>
            <person name="Dvorak J."/>
            <person name="Tong Y."/>
            <person name="Wang J."/>
            <person name="Yang H."/>
            <person name="Li Z."/>
            <person name="Wang D."/>
            <person name="Zhang A."/>
            <person name="Wang J."/>
        </authorList>
    </citation>
    <scope>NUCLEOTIDE SEQUENCE</scope>
    <source>
        <strain evidence="3">cv. G1812</strain>
    </source>
</reference>
<keyword evidence="3" id="KW-1185">Reference proteome</keyword>
<sequence>MGEEDEGRVDRISSLPDAVLGDIISLLPADEGARTQILASKWRHLWLSAPLNLDCADLLARYSDHGIGEHAAGVVSRILSSHSGPGRRLRMEGDHFGLEVATNTMDSWLRSGALDNLQELQLGYYSTEAPLPSYTFRFAPTLRVATIKKCNLPDGTLRSIGVDNDNSVYPNRVHLEELIVENAPSLEKLLRLHYGTGLHISVVSAPQLETIGYLSDGDYWFQDNPYSKLVFGSTIIQVPLILRLFKFNFVC</sequence>
<dbReference type="Pfam" id="PF24758">
    <property type="entry name" value="LRR_At5g56370"/>
    <property type="match status" value="1"/>
</dbReference>
<dbReference type="PANTHER" id="PTHR32141:SF123">
    <property type="entry name" value="F-BOX DOMAIN-CONTAINING PROTEIN"/>
    <property type="match status" value="1"/>
</dbReference>
<evidence type="ECO:0000259" key="1">
    <source>
        <dbReference type="Pfam" id="PF24758"/>
    </source>
</evidence>
<dbReference type="InterPro" id="IPR055411">
    <property type="entry name" value="LRR_FXL15/At3g58940/PEG3-like"/>
</dbReference>
<dbReference type="EnsemblPlants" id="TuG1812G0500000354.01.T01">
    <property type="protein sequence ID" value="TuG1812G0500000354.01.T01.cds246375"/>
    <property type="gene ID" value="TuG1812G0500000354.01"/>
</dbReference>